<dbReference type="InterPro" id="IPR009989">
    <property type="entry name" value="TrbM"/>
</dbReference>
<dbReference type="AlphaFoldDB" id="A0A433ZPX5"/>
<protein>
    <submittedName>
        <fullName evidence="2">Uncharacterized protein</fullName>
    </submittedName>
</protein>
<evidence type="ECO:0000313" key="3">
    <source>
        <dbReference type="Proteomes" id="UP000286908"/>
    </source>
</evidence>
<dbReference type="Pfam" id="PF07424">
    <property type="entry name" value="TrbM"/>
    <property type="match status" value="1"/>
</dbReference>
<proteinExistence type="predicted"/>
<dbReference type="EMBL" id="NRQY01000005">
    <property type="protein sequence ID" value="RUT64109.1"/>
    <property type="molecule type" value="Genomic_DNA"/>
</dbReference>
<comment type="caution">
    <text evidence="2">The sequence shown here is derived from an EMBL/GenBank/DDBJ whole genome shotgun (WGS) entry which is preliminary data.</text>
</comment>
<keyword evidence="1" id="KW-0732">Signal</keyword>
<feature type="chain" id="PRO_5019197751" evidence="1">
    <location>
        <begin position="22"/>
        <end position="195"/>
    </location>
</feature>
<reference evidence="2 3" key="1">
    <citation type="submission" date="2017-08" db="EMBL/GenBank/DDBJ databases">
        <title>Draft genome sequence of pheromone producing symbiont Morganella morganii, of the female New Zealand grass grub Costelytra giveni.</title>
        <authorList>
            <person name="Laugraud A."/>
            <person name="Young S.D."/>
            <person name="Hurst M.H."/>
        </authorList>
    </citation>
    <scope>NUCLEOTIDE SEQUENCE [LARGE SCALE GENOMIC DNA]</scope>
    <source>
        <strain evidence="2 3">MMsCG</strain>
    </source>
</reference>
<gene>
    <name evidence="2" type="ORF">CKG00_18430</name>
</gene>
<evidence type="ECO:0000313" key="2">
    <source>
        <dbReference type="EMBL" id="RUT64109.1"/>
    </source>
</evidence>
<evidence type="ECO:0000256" key="1">
    <source>
        <dbReference type="SAM" id="SignalP"/>
    </source>
</evidence>
<organism evidence="2 3">
    <name type="scientific">Morganella morganii</name>
    <name type="common">Proteus morganii</name>
    <dbReference type="NCBI Taxonomy" id="582"/>
    <lineage>
        <taxon>Bacteria</taxon>
        <taxon>Pseudomonadati</taxon>
        <taxon>Pseudomonadota</taxon>
        <taxon>Gammaproteobacteria</taxon>
        <taxon>Enterobacterales</taxon>
        <taxon>Morganellaceae</taxon>
        <taxon>Morganella</taxon>
    </lineage>
</organism>
<dbReference type="Proteomes" id="UP000286908">
    <property type="component" value="Unassembled WGS sequence"/>
</dbReference>
<accession>A0A433ZPX5</accession>
<sequence>MKINKCLGVLIFTLLVSGVQAESTYLKDKPQPNSEHQTYLKDLQQSDTAQETQGFLKDFKNSSEYAQENGYLKNLEASNTQKEAQDYLNTIDKSNPDHQISADDGINLIVPDEHLSPDYACKVAMCMYGEVTGNNGGAECRDPIKKFFSINAFKKHHRFNPSETFDMRKSFLGQCPDLTKEYRDKILSKFGRVRG</sequence>
<feature type="signal peptide" evidence="1">
    <location>
        <begin position="1"/>
        <end position="21"/>
    </location>
</feature>
<name>A0A433ZPX5_MORMO</name>